<comment type="caution">
    <text evidence="11">The sequence shown here is derived from an EMBL/GenBank/DDBJ whole genome shotgun (WGS) entry which is preliminary data.</text>
</comment>
<dbReference type="SUPFAM" id="SSF143631">
    <property type="entry name" value="ApbE-like"/>
    <property type="match status" value="1"/>
</dbReference>
<keyword evidence="8" id="KW-0460">Magnesium</keyword>
<protein>
    <recommendedName>
        <fullName evidence="3">FAD:protein FMN transferase</fullName>
        <ecNumber evidence="2">2.7.1.180</ecNumber>
    </recommendedName>
    <alternativeName>
        <fullName evidence="9">Flavin transferase</fullName>
    </alternativeName>
</protein>
<comment type="catalytic activity">
    <reaction evidence="10">
        <text>L-threonyl-[protein] + FAD = FMN-L-threonyl-[protein] + AMP + H(+)</text>
        <dbReference type="Rhea" id="RHEA:36847"/>
        <dbReference type="Rhea" id="RHEA-COMP:11060"/>
        <dbReference type="Rhea" id="RHEA-COMP:11061"/>
        <dbReference type="ChEBI" id="CHEBI:15378"/>
        <dbReference type="ChEBI" id="CHEBI:30013"/>
        <dbReference type="ChEBI" id="CHEBI:57692"/>
        <dbReference type="ChEBI" id="CHEBI:74257"/>
        <dbReference type="ChEBI" id="CHEBI:456215"/>
        <dbReference type="EC" id="2.7.1.180"/>
    </reaction>
</comment>
<dbReference type="Pfam" id="PF02424">
    <property type="entry name" value="ApbE"/>
    <property type="match status" value="2"/>
</dbReference>
<evidence type="ECO:0000256" key="1">
    <source>
        <dbReference type="ARBA" id="ARBA00001946"/>
    </source>
</evidence>
<organism evidence="11 12">
    <name type="scientific">Cellulomonas algicola</name>
    <dbReference type="NCBI Taxonomy" id="2071633"/>
    <lineage>
        <taxon>Bacteria</taxon>
        <taxon>Bacillati</taxon>
        <taxon>Actinomycetota</taxon>
        <taxon>Actinomycetes</taxon>
        <taxon>Micrococcales</taxon>
        <taxon>Cellulomonadaceae</taxon>
        <taxon>Cellulomonas</taxon>
    </lineage>
</organism>
<keyword evidence="5 11" id="KW-0808">Transferase</keyword>
<keyword evidence="12" id="KW-1185">Reference proteome</keyword>
<evidence type="ECO:0000256" key="3">
    <source>
        <dbReference type="ARBA" id="ARBA00016337"/>
    </source>
</evidence>
<evidence type="ECO:0000256" key="4">
    <source>
        <dbReference type="ARBA" id="ARBA00022630"/>
    </source>
</evidence>
<evidence type="ECO:0000256" key="7">
    <source>
        <dbReference type="ARBA" id="ARBA00022827"/>
    </source>
</evidence>
<accession>A0A401V2E1</accession>
<evidence type="ECO:0000256" key="2">
    <source>
        <dbReference type="ARBA" id="ARBA00011955"/>
    </source>
</evidence>
<evidence type="ECO:0000256" key="9">
    <source>
        <dbReference type="ARBA" id="ARBA00031306"/>
    </source>
</evidence>
<dbReference type="InterPro" id="IPR003374">
    <property type="entry name" value="ApbE-like_sf"/>
</dbReference>
<sequence>MTAVDASAAPRRAWVEHHMGMPWSVHVRGEAAHDELTERLVAQAFAEVDRIDALLSPFRDDSELSRLRRGELALADAAPELQEVERLCRAALARTLGWFDAWRWRDGFDPTGLVKGWAVARAARILEPIASDVAVDAGGDLAARCVDPDGTWLVGVEDPVDRTRVLATVPVGTGAVATSGTAARGSHIADPRTGVAATGVRQATVIGPSVLWADVFATAAVAQGVTAVDRVHELHGTSGVLVLDDGSTHAWSNPV</sequence>
<comment type="cofactor">
    <cofactor evidence="1">
        <name>Mg(2+)</name>
        <dbReference type="ChEBI" id="CHEBI:18420"/>
    </cofactor>
</comment>
<dbReference type="AlphaFoldDB" id="A0A401V2E1"/>
<proteinExistence type="predicted"/>
<dbReference type="RefSeq" id="WP_235843494.1">
    <property type="nucleotide sequence ID" value="NZ_BHYL01000231.1"/>
</dbReference>
<dbReference type="Gene3D" id="3.10.520.10">
    <property type="entry name" value="ApbE-like domains"/>
    <property type="match status" value="2"/>
</dbReference>
<dbReference type="PANTHER" id="PTHR30040:SF2">
    <property type="entry name" value="FAD:PROTEIN FMN TRANSFERASE"/>
    <property type="match status" value="1"/>
</dbReference>
<keyword evidence="6" id="KW-0479">Metal-binding</keyword>
<evidence type="ECO:0000313" key="12">
    <source>
        <dbReference type="Proteomes" id="UP000288246"/>
    </source>
</evidence>
<evidence type="ECO:0000256" key="10">
    <source>
        <dbReference type="ARBA" id="ARBA00048540"/>
    </source>
</evidence>
<dbReference type="InterPro" id="IPR024932">
    <property type="entry name" value="ApbE"/>
</dbReference>
<keyword evidence="4" id="KW-0285">Flavoprotein</keyword>
<evidence type="ECO:0000256" key="8">
    <source>
        <dbReference type="ARBA" id="ARBA00022842"/>
    </source>
</evidence>
<evidence type="ECO:0000313" key="11">
    <source>
        <dbReference type="EMBL" id="GCD21082.1"/>
    </source>
</evidence>
<name>A0A401V2E1_9CELL</name>
<dbReference type="GO" id="GO:0046872">
    <property type="term" value="F:metal ion binding"/>
    <property type="evidence" value="ECO:0007669"/>
    <property type="project" value="UniProtKB-KW"/>
</dbReference>
<gene>
    <name evidence="11" type="primary">apbE</name>
    <name evidence="11" type="ORF">CTKZ_26440</name>
</gene>
<dbReference type="EMBL" id="BHYL01000231">
    <property type="protein sequence ID" value="GCD21082.1"/>
    <property type="molecule type" value="Genomic_DNA"/>
</dbReference>
<dbReference type="PANTHER" id="PTHR30040">
    <property type="entry name" value="THIAMINE BIOSYNTHESIS LIPOPROTEIN APBE"/>
    <property type="match status" value="1"/>
</dbReference>
<keyword evidence="7" id="KW-0274">FAD</keyword>
<dbReference type="Proteomes" id="UP000288246">
    <property type="component" value="Unassembled WGS sequence"/>
</dbReference>
<evidence type="ECO:0000256" key="5">
    <source>
        <dbReference type="ARBA" id="ARBA00022679"/>
    </source>
</evidence>
<dbReference type="GO" id="GO:0016740">
    <property type="term" value="F:transferase activity"/>
    <property type="evidence" value="ECO:0007669"/>
    <property type="project" value="UniProtKB-KW"/>
</dbReference>
<reference evidence="11 12" key="1">
    <citation type="submission" date="2018-11" db="EMBL/GenBank/DDBJ databases">
        <title>Draft genome sequence of Cellulomonas takizawaensis strain TKZ-21.</title>
        <authorList>
            <person name="Yamamura H."/>
            <person name="Hayashi T."/>
            <person name="Hamada M."/>
            <person name="Serisawa Y."/>
            <person name="Matsuyama K."/>
            <person name="Nakagawa Y."/>
            <person name="Otoguro M."/>
            <person name="Yanagida F."/>
            <person name="Hayakawa M."/>
        </authorList>
    </citation>
    <scope>NUCLEOTIDE SEQUENCE [LARGE SCALE GENOMIC DNA]</scope>
    <source>
        <strain evidence="11 12">TKZ-21</strain>
    </source>
</reference>
<dbReference type="EC" id="2.7.1.180" evidence="2"/>
<evidence type="ECO:0000256" key="6">
    <source>
        <dbReference type="ARBA" id="ARBA00022723"/>
    </source>
</evidence>